<organism evidence="2 3">
    <name type="scientific">Brachionus plicatilis</name>
    <name type="common">Marine rotifer</name>
    <name type="synonym">Brachionus muelleri</name>
    <dbReference type="NCBI Taxonomy" id="10195"/>
    <lineage>
        <taxon>Eukaryota</taxon>
        <taxon>Metazoa</taxon>
        <taxon>Spiralia</taxon>
        <taxon>Gnathifera</taxon>
        <taxon>Rotifera</taxon>
        <taxon>Eurotatoria</taxon>
        <taxon>Monogononta</taxon>
        <taxon>Pseudotrocha</taxon>
        <taxon>Ploima</taxon>
        <taxon>Brachionidae</taxon>
        <taxon>Brachionus</taxon>
    </lineage>
</organism>
<sequence>MHESVETMDTSQPGSAESSTPLPSQPECLTGLANLSTRTSNEKSQTEIATYYLSNLVQLARIPCNDLLKRIRSFPIDIIKHLRKELAVQFLTHHNIQDLYNIKPNSSAKTLSKDIYSITQISVQPTFSETDLLLIFKKTTQSPRYVDDLEEIFTSIQEVQIDAKQIFNQIVSLIDLVKLQSARIDSLQNENNSLKAI</sequence>
<protein>
    <submittedName>
        <fullName evidence="2">Uncharacterized protein</fullName>
    </submittedName>
</protein>
<feature type="non-terminal residue" evidence="2">
    <location>
        <position position="197"/>
    </location>
</feature>
<feature type="compositionally biased region" description="Polar residues" evidence="1">
    <location>
        <begin position="7"/>
        <end position="22"/>
    </location>
</feature>
<dbReference type="OrthoDB" id="10143840at2759"/>
<accession>A0A3M7Q5V2</accession>
<gene>
    <name evidence="2" type="ORF">BpHYR1_022866</name>
</gene>
<reference evidence="2 3" key="1">
    <citation type="journal article" date="2018" name="Sci. Rep.">
        <title>Genomic signatures of local adaptation to the degree of environmental predictability in rotifers.</title>
        <authorList>
            <person name="Franch-Gras L."/>
            <person name="Hahn C."/>
            <person name="Garcia-Roger E.M."/>
            <person name="Carmona M.J."/>
            <person name="Serra M."/>
            <person name="Gomez A."/>
        </authorList>
    </citation>
    <scope>NUCLEOTIDE SEQUENCE [LARGE SCALE GENOMIC DNA]</scope>
    <source>
        <strain evidence="2">HYR1</strain>
    </source>
</reference>
<name>A0A3M7Q5V2_BRAPC</name>
<feature type="region of interest" description="Disordered" evidence="1">
    <location>
        <begin position="1"/>
        <end position="29"/>
    </location>
</feature>
<keyword evidence="3" id="KW-1185">Reference proteome</keyword>
<dbReference type="AlphaFoldDB" id="A0A3M7Q5V2"/>
<proteinExistence type="predicted"/>
<evidence type="ECO:0000313" key="2">
    <source>
        <dbReference type="EMBL" id="RNA06381.1"/>
    </source>
</evidence>
<evidence type="ECO:0000256" key="1">
    <source>
        <dbReference type="SAM" id="MobiDB-lite"/>
    </source>
</evidence>
<comment type="caution">
    <text evidence="2">The sequence shown here is derived from an EMBL/GenBank/DDBJ whole genome shotgun (WGS) entry which is preliminary data.</text>
</comment>
<dbReference type="Proteomes" id="UP000276133">
    <property type="component" value="Unassembled WGS sequence"/>
</dbReference>
<evidence type="ECO:0000313" key="3">
    <source>
        <dbReference type="Proteomes" id="UP000276133"/>
    </source>
</evidence>
<dbReference type="EMBL" id="REGN01007415">
    <property type="protein sequence ID" value="RNA06381.1"/>
    <property type="molecule type" value="Genomic_DNA"/>
</dbReference>